<evidence type="ECO:0000313" key="2">
    <source>
        <dbReference type="Proteomes" id="UP000436006"/>
    </source>
</evidence>
<accession>A0A7K1SQX8</accession>
<dbReference type="Proteomes" id="UP000436006">
    <property type="component" value="Unassembled WGS sequence"/>
</dbReference>
<dbReference type="EMBL" id="WPIN01000033">
    <property type="protein sequence ID" value="MVM36202.1"/>
    <property type="molecule type" value="Genomic_DNA"/>
</dbReference>
<proteinExistence type="predicted"/>
<gene>
    <name evidence="1" type="ORF">GO755_39700</name>
</gene>
<dbReference type="AlphaFoldDB" id="A0A7K1SQX8"/>
<protein>
    <submittedName>
        <fullName evidence="1">Uncharacterized protein</fullName>
    </submittedName>
</protein>
<comment type="caution">
    <text evidence="1">The sequence shown here is derived from an EMBL/GenBank/DDBJ whole genome shotgun (WGS) entry which is preliminary data.</text>
</comment>
<organism evidence="1 2">
    <name type="scientific">Spirosoma arboris</name>
    <dbReference type="NCBI Taxonomy" id="2682092"/>
    <lineage>
        <taxon>Bacteria</taxon>
        <taxon>Pseudomonadati</taxon>
        <taxon>Bacteroidota</taxon>
        <taxon>Cytophagia</taxon>
        <taxon>Cytophagales</taxon>
        <taxon>Cytophagaceae</taxon>
        <taxon>Spirosoma</taxon>
    </lineage>
</organism>
<dbReference type="RefSeq" id="WP_157591001.1">
    <property type="nucleotide sequence ID" value="NZ_WPIN01000033.1"/>
</dbReference>
<evidence type="ECO:0000313" key="1">
    <source>
        <dbReference type="EMBL" id="MVM36202.1"/>
    </source>
</evidence>
<name>A0A7K1SQX8_9BACT</name>
<sequence length="72" mass="7981">MNPVISPGDRVSVEKMIKGYSRGYYKATVLSWTRRGNIKVKFDGTLIVKVVQADRVKKVANGSSLQPDDPSK</sequence>
<keyword evidence="2" id="KW-1185">Reference proteome</keyword>
<reference evidence="1 2" key="1">
    <citation type="submission" date="2019-12" db="EMBL/GenBank/DDBJ databases">
        <title>Spirosoma sp. HMF4905 genome sequencing and assembly.</title>
        <authorList>
            <person name="Kang H."/>
            <person name="Cha I."/>
            <person name="Kim H."/>
            <person name="Joh K."/>
        </authorList>
    </citation>
    <scope>NUCLEOTIDE SEQUENCE [LARGE SCALE GENOMIC DNA]</scope>
    <source>
        <strain evidence="1 2">HMF4905</strain>
    </source>
</reference>